<evidence type="ECO:0000313" key="6">
    <source>
        <dbReference type="Proteomes" id="UP001595530"/>
    </source>
</evidence>
<name>A0ABV7F6S6_9BURK</name>
<dbReference type="PANTHER" id="PTHR30483:SF6">
    <property type="entry name" value="PERIPLASMIC BINDING PROTEIN OF ABC TRANSPORTER FOR NATURAL AMINO ACIDS"/>
    <property type="match status" value="1"/>
</dbReference>
<keyword evidence="2 3" id="KW-0732">Signal</keyword>
<dbReference type="Proteomes" id="UP001595530">
    <property type="component" value="Unassembled WGS sequence"/>
</dbReference>
<dbReference type="SUPFAM" id="SSF53822">
    <property type="entry name" value="Periplasmic binding protein-like I"/>
    <property type="match status" value="1"/>
</dbReference>
<evidence type="ECO:0000313" key="5">
    <source>
        <dbReference type="EMBL" id="MFC3110692.1"/>
    </source>
</evidence>
<dbReference type="InterPro" id="IPR028082">
    <property type="entry name" value="Peripla_BP_I"/>
</dbReference>
<evidence type="ECO:0000256" key="3">
    <source>
        <dbReference type="SAM" id="SignalP"/>
    </source>
</evidence>
<keyword evidence="6" id="KW-1185">Reference proteome</keyword>
<reference evidence="6" key="1">
    <citation type="journal article" date="2019" name="Int. J. Syst. Evol. Microbiol.">
        <title>The Global Catalogue of Microorganisms (GCM) 10K type strain sequencing project: providing services to taxonomists for standard genome sequencing and annotation.</title>
        <authorList>
            <consortium name="The Broad Institute Genomics Platform"/>
            <consortium name="The Broad Institute Genome Sequencing Center for Infectious Disease"/>
            <person name="Wu L."/>
            <person name="Ma J."/>
        </authorList>
    </citation>
    <scope>NUCLEOTIDE SEQUENCE [LARGE SCALE GENOMIC DNA]</scope>
    <source>
        <strain evidence="6">KCTC 42986</strain>
    </source>
</reference>
<dbReference type="CDD" id="cd20014">
    <property type="entry name" value="PBP1_RPA0668_benzoate-like"/>
    <property type="match status" value="1"/>
</dbReference>
<dbReference type="PANTHER" id="PTHR30483">
    <property type="entry name" value="LEUCINE-SPECIFIC-BINDING PROTEIN"/>
    <property type="match status" value="1"/>
</dbReference>
<dbReference type="InterPro" id="IPR028081">
    <property type="entry name" value="Leu-bd"/>
</dbReference>
<dbReference type="EMBL" id="JBHRTP010000085">
    <property type="protein sequence ID" value="MFC3110692.1"/>
    <property type="molecule type" value="Genomic_DNA"/>
</dbReference>
<comment type="caution">
    <text evidence="5">The sequence shown here is derived from an EMBL/GenBank/DDBJ whole genome shotgun (WGS) entry which is preliminary data.</text>
</comment>
<gene>
    <name evidence="5" type="ORF">ACFOFO_22515</name>
</gene>
<accession>A0ABV7F6S6</accession>
<comment type="similarity">
    <text evidence="1">Belongs to the leucine-binding protein family.</text>
</comment>
<evidence type="ECO:0000256" key="1">
    <source>
        <dbReference type="ARBA" id="ARBA00010062"/>
    </source>
</evidence>
<feature type="signal peptide" evidence="3">
    <location>
        <begin position="1"/>
        <end position="25"/>
    </location>
</feature>
<feature type="chain" id="PRO_5045298161" evidence="3">
    <location>
        <begin position="26"/>
        <end position="389"/>
    </location>
</feature>
<sequence>MQTRFTITRLAVATATLFLASQVHAQTAPVKVGLMLPATGTYANLGTMIENGFKLYVSEQGGKLAGREIQYFKVDDESDPSKATDNVNKLIKRDQVDVLVGTVHSGVALGMAKVAKETGTLLIVPNAGANAITGAMCAKNIFRSSFSSWQSGFAMGKVAAERGHKKIMTITWNYAFGNESVQAFTEGFEKAGGKVTQNMTLPFPNVEFQALLTQIAAQKPDAVYAFFAGGGAVKFVKDYAAAGLNKSIPLYGPGFLTDGTLEAQGDAAQGLFTTLHYADNLNTPRDNAFRLSFAKAYKVNADVYAVQGYDAAQMLAAGLKAASGDIKKQDTVIAGMAAAQIDSPRGKFTLSAAHNPVQDIYLRQVKANNNELKNVAIKALADPAKGCRM</sequence>
<dbReference type="RefSeq" id="WP_390332928.1">
    <property type="nucleotide sequence ID" value="NZ_JBHRTP010000085.1"/>
</dbReference>
<proteinExistence type="inferred from homology"/>
<feature type="domain" description="Leucine-binding protein" evidence="4">
    <location>
        <begin position="29"/>
        <end position="368"/>
    </location>
</feature>
<evidence type="ECO:0000256" key="2">
    <source>
        <dbReference type="ARBA" id="ARBA00022729"/>
    </source>
</evidence>
<dbReference type="Pfam" id="PF13458">
    <property type="entry name" value="Peripla_BP_6"/>
    <property type="match status" value="1"/>
</dbReference>
<organism evidence="5 6">
    <name type="scientific">Undibacterium arcticum</name>
    <dbReference type="NCBI Taxonomy" id="1762892"/>
    <lineage>
        <taxon>Bacteria</taxon>
        <taxon>Pseudomonadati</taxon>
        <taxon>Pseudomonadota</taxon>
        <taxon>Betaproteobacteria</taxon>
        <taxon>Burkholderiales</taxon>
        <taxon>Oxalobacteraceae</taxon>
        <taxon>Undibacterium</taxon>
    </lineage>
</organism>
<dbReference type="InterPro" id="IPR051010">
    <property type="entry name" value="BCAA_transport"/>
</dbReference>
<dbReference type="Gene3D" id="3.40.50.2300">
    <property type="match status" value="2"/>
</dbReference>
<evidence type="ECO:0000259" key="4">
    <source>
        <dbReference type="Pfam" id="PF13458"/>
    </source>
</evidence>
<protein>
    <submittedName>
        <fullName evidence="5">ABC transporter substrate-binding protein</fullName>
    </submittedName>
</protein>